<keyword evidence="1 6" id="KW-1277">Toxin-antitoxin system</keyword>
<keyword evidence="4 6" id="KW-0378">Hydrolase</keyword>
<dbReference type="InterPro" id="IPR029060">
    <property type="entry name" value="PIN-like_dom_sf"/>
</dbReference>
<proteinExistence type="inferred from homology"/>
<keyword evidence="9" id="KW-1185">Reference proteome</keyword>
<dbReference type="Proteomes" id="UP001500984">
    <property type="component" value="Unassembled WGS sequence"/>
</dbReference>
<comment type="function">
    <text evidence="6">Toxic component of a toxin-antitoxin (TA) system. An RNase.</text>
</comment>
<dbReference type="SUPFAM" id="SSF88723">
    <property type="entry name" value="PIN domain-like"/>
    <property type="match status" value="1"/>
</dbReference>
<evidence type="ECO:0000256" key="1">
    <source>
        <dbReference type="ARBA" id="ARBA00022649"/>
    </source>
</evidence>
<name>A0ABN2X2J5_9MICO</name>
<comment type="caution">
    <text evidence="8">The sequence shown here is derived from an EMBL/GenBank/DDBJ whole genome shotgun (WGS) entry which is preliminary data.</text>
</comment>
<feature type="domain" description="PIN" evidence="7">
    <location>
        <begin position="9"/>
        <end position="129"/>
    </location>
</feature>
<dbReference type="Pfam" id="PF01850">
    <property type="entry name" value="PIN"/>
    <property type="match status" value="1"/>
</dbReference>
<feature type="binding site" evidence="6">
    <location>
        <position position="107"/>
    </location>
    <ligand>
        <name>Mg(2+)</name>
        <dbReference type="ChEBI" id="CHEBI:18420"/>
    </ligand>
</feature>
<accession>A0ABN2X2J5</accession>
<evidence type="ECO:0000259" key="7">
    <source>
        <dbReference type="Pfam" id="PF01850"/>
    </source>
</evidence>
<evidence type="ECO:0000256" key="5">
    <source>
        <dbReference type="ARBA" id="ARBA00022842"/>
    </source>
</evidence>
<gene>
    <name evidence="6" type="primary">vapC</name>
    <name evidence="8" type="ORF">GCM10009823_27920</name>
</gene>
<feature type="binding site" evidence="6">
    <location>
        <position position="10"/>
    </location>
    <ligand>
        <name>Mg(2+)</name>
        <dbReference type="ChEBI" id="CHEBI:18420"/>
    </ligand>
</feature>
<evidence type="ECO:0000256" key="2">
    <source>
        <dbReference type="ARBA" id="ARBA00022722"/>
    </source>
</evidence>
<keyword evidence="5 6" id="KW-0460">Magnesium</keyword>
<keyword evidence="6" id="KW-0800">Toxin</keyword>
<dbReference type="RefSeq" id="WP_344337893.1">
    <property type="nucleotide sequence ID" value="NZ_BAAAPZ010000017.1"/>
</dbReference>
<protein>
    <recommendedName>
        <fullName evidence="6">Ribonuclease VapC</fullName>
        <shortName evidence="6">RNase VapC</shortName>
        <ecNumber evidence="6">3.1.-.-</ecNumber>
    </recommendedName>
    <alternativeName>
        <fullName evidence="6">Toxin VapC</fullName>
    </alternativeName>
</protein>
<evidence type="ECO:0000256" key="4">
    <source>
        <dbReference type="ARBA" id="ARBA00022801"/>
    </source>
</evidence>
<dbReference type="EC" id="3.1.-.-" evidence="6"/>
<dbReference type="NCBIfam" id="TIGR00028">
    <property type="entry name" value="Mtu_PIN_fam"/>
    <property type="match status" value="1"/>
</dbReference>
<evidence type="ECO:0000256" key="3">
    <source>
        <dbReference type="ARBA" id="ARBA00022723"/>
    </source>
</evidence>
<reference evidence="8 9" key="1">
    <citation type="journal article" date="2019" name="Int. J. Syst. Evol. Microbiol.">
        <title>The Global Catalogue of Microorganisms (GCM) 10K type strain sequencing project: providing services to taxonomists for standard genome sequencing and annotation.</title>
        <authorList>
            <consortium name="The Broad Institute Genomics Platform"/>
            <consortium name="The Broad Institute Genome Sequencing Center for Infectious Disease"/>
            <person name="Wu L."/>
            <person name="Ma J."/>
        </authorList>
    </citation>
    <scope>NUCLEOTIDE SEQUENCE [LARGE SCALE GENOMIC DNA]</scope>
    <source>
        <strain evidence="8 9">JCM 15900</strain>
    </source>
</reference>
<dbReference type="InterPro" id="IPR006226">
    <property type="entry name" value="Mtu_PIN"/>
</dbReference>
<evidence type="ECO:0000313" key="9">
    <source>
        <dbReference type="Proteomes" id="UP001500984"/>
    </source>
</evidence>
<comment type="similarity">
    <text evidence="6">Belongs to the PINc/VapC protein family.</text>
</comment>
<dbReference type="EMBL" id="BAAAPZ010000017">
    <property type="protein sequence ID" value="GAA2103761.1"/>
    <property type="molecule type" value="Genomic_DNA"/>
</dbReference>
<dbReference type="HAMAP" id="MF_00265">
    <property type="entry name" value="VapC_Nob1"/>
    <property type="match status" value="1"/>
</dbReference>
<dbReference type="InterPro" id="IPR022907">
    <property type="entry name" value="VapC_family"/>
</dbReference>
<organism evidence="8 9">
    <name type="scientific">Brevibacterium salitolerans</name>
    <dbReference type="NCBI Taxonomy" id="1403566"/>
    <lineage>
        <taxon>Bacteria</taxon>
        <taxon>Bacillati</taxon>
        <taxon>Actinomycetota</taxon>
        <taxon>Actinomycetes</taxon>
        <taxon>Micrococcales</taxon>
        <taxon>Brevibacteriaceae</taxon>
        <taxon>Brevibacterium</taxon>
    </lineage>
</organism>
<keyword evidence="2 6" id="KW-0540">Nuclease</keyword>
<dbReference type="InterPro" id="IPR002716">
    <property type="entry name" value="PIN_dom"/>
</dbReference>
<evidence type="ECO:0000313" key="8">
    <source>
        <dbReference type="EMBL" id="GAA2103761.1"/>
    </source>
</evidence>
<comment type="cofactor">
    <cofactor evidence="6">
        <name>Mg(2+)</name>
        <dbReference type="ChEBI" id="CHEBI:18420"/>
    </cofactor>
</comment>
<keyword evidence="3 6" id="KW-0479">Metal-binding</keyword>
<evidence type="ECO:0000256" key="6">
    <source>
        <dbReference type="HAMAP-Rule" id="MF_00265"/>
    </source>
</evidence>
<sequence length="144" mass="16017">MKTDELELPDANVLIALFHRGHVHHESAAAWFNEVRRFATTPFTESAFLRLAMNPKIAGTAVGMADARRSLGSLRADSRWAFLEDDSSLVEPTVDLRGLGGYRQVTDYHLLNLIAGHDGWLATFDRKIAASLSQADRSLVRLLE</sequence>